<evidence type="ECO:0000256" key="6">
    <source>
        <dbReference type="ARBA" id="ARBA00022840"/>
    </source>
</evidence>
<organism evidence="7 8">
    <name type="scientific">Stephania yunnanensis</name>
    <dbReference type="NCBI Taxonomy" id="152371"/>
    <lineage>
        <taxon>Eukaryota</taxon>
        <taxon>Viridiplantae</taxon>
        <taxon>Streptophyta</taxon>
        <taxon>Embryophyta</taxon>
        <taxon>Tracheophyta</taxon>
        <taxon>Spermatophyta</taxon>
        <taxon>Magnoliopsida</taxon>
        <taxon>Ranunculales</taxon>
        <taxon>Menispermaceae</taxon>
        <taxon>Menispermoideae</taxon>
        <taxon>Cissampelideae</taxon>
        <taxon>Stephania</taxon>
    </lineage>
</organism>
<evidence type="ECO:0000256" key="3">
    <source>
        <dbReference type="ARBA" id="ARBA00022679"/>
    </source>
</evidence>
<gene>
    <name evidence="7" type="ORF">Syun_009371</name>
</gene>
<comment type="caution">
    <text evidence="7">The sequence shown here is derived from an EMBL/GenBank/DDBJ whole genome shotgun (WGS) entry which is preliminary data.</text>
</comment>
<dbReference type="PANTHER" id="PTHR24356">
    <property type="entry name" value="SERINE/THREONINE-PROTEIN KINASE"/>
    <property type="match status" value="1"/>
</dbReference>
<dbReference type="GO" id="GO:0035556">
    <property type="term" value="P:intracellular signal transduction"/>
    <property type="evidence" value="ECO:0007669"/>
    <property type="project" value="TreeGrafter"/>
</dbReference>
<proteinExistence type="predicted"/>
<dbReference type="GO" id="GO:0005524">
    <property type="term" value="F:ATP binding"/>
    <property type="evidence" value="ECO:0007669"/>
    <property type="project" value="UniProtKB-KW"/>
</dbReference>
<keyword evidence="5" id="KW-0418">Kinase</keyword>
<dbReference type="EMBL" id="JBBNAF010000004">
    <property type="protein sequence ID" value="KAK9151062.1"/>
    <property type="molecule type" value="Genomic_DNA"/>
</dbReference>
<keyword evidence="2" id="KW-0723">Serine/threonine-protein kinase</keyword>
<accession>A0AAP0KEI2</accession>
<dbReference type="Gene3D" id="3.30.200.20">
    <property type="entry name" value="Phosphorylase Kinase, domain 1"/>
    <property type="match status" value="1"/>
</dbReference>
<evidence type="ECO:0000256" key="4">
    <source>
        <dbReference type="ARBA" id="ARBA00022741"/>
    </source>
</evidence>
<reference evidence="7 8" key="1">
    <citation type="submission" date="2024-01" db="EMBL/GenBank/DDBJ databases">
        <title>Genome assemblies of Stephania.</title>
        <authorList>
            <person name="Yang L."/>
        </authorList>
    </citation>
    <scope>NUCLEOTIDE SEQUENCE [LARGE SCALE GENOMIC DNA]</scope>
    <source>
        <strain evidence="7">YNDBR</strain>
        <tissue evidence="7">Leaf</tissue>
    </source>
</reference>
<dbReference type="EC" id="2.7.11.1" evidence="1"/>
<name>A0AAP0KEI2_9MAGN</name>
<evidence type="ECO:0000313" key="8">
    <source>
        <dbReference type="Proteomes" id="UP001420932"/>
    </source>
</evidence>
<dbReference type="Proteomes" id="UP001420932">
    <property type="component" value="Unassembled WGS sequence"/>
</dbReference>
<evidence type="ECO:0000313" key="7">
    <source>
        <dbReference type="EMBL" id="KAK9151062.1"/>
    </source>
</evidence>
<dbReference type="PANTHER" id="PTHR24356:SF1">
    <property type="entry name" value="SERINE_THREONINE-PROTEIN KINASE GREATWALL"/>
    <property type="match status" value="1"/>
</dbReference>
<dbReference type="InterPro" id="IPR050236">
    <property type="entry name" value="Ser_Thr_kinase_AGC"/>
</dbReference>
<evidence type="ECO:0000256" key="5">
    <source>
        <dbReference type="ARBA" id="ARBA00022777"/>
    </source>
</evidence>
<dbReference type="GO" id="GO:0004674">
    <property type="term" value="F:protein serine/threonine kinase activity"/>
    <property type="evidence" value="ECO:0007669"/>
    <property type="project" value="UniProtKB-KW"/>
</dbReference>
<keyword evidence="8" id="KW-1185">Reference proteome</keyword>
<evidence type="ECO:0000256" key="1">
    <source>
        <dbReference type="ARBA" id="ARBA00012513"/>
    </source>
</evidence>
<keyword evidence="6" id="KW-0067">ATP-binding</keyword>
<dbReference type="SUPFAM" id="SSF56112">
    <property type="entry name" value="Protein kinase-like (PK-like)"/>
    <property type="match status" value="1"/>
</dbReference>
<sequence>MIDLAELTRCIESTDMERRGASDLLLGYMHDLQDILRQTKLKALVIDTFGNRVENLLREKYLLVCDAIDRRSLKNTGKSKEGIRCLLDNESQSSVVSTPSHSTHRERISIEYFEIIKPISRGAYGKVFLARKRTTEDIFAIKVCF</sequence>
<protein>
    <recommendedName>
        <fullName evidence="1">non-specific serine/threonine protein kinase</fullName>
        <ecNumber evidence="1">2.7.11.1</ecNumber>
    </recommendedName>
</protein>
<keyword evidence="3" id="KW-0808">Transferase</keyword>
<dbReference type="AlphaFoldDB" id="A0AAP0KEI2"/>
<dbReference type="InterPro" id="IPR011009">
    <property type="entry name" value="Kinase-like_dom_sf"/>
</dbReference>
<keyword evidence="4" id="KW-0547">Nucleotide-binding</keyword>
<evidence type="ECO:0000256" key="2">
    <source>
        <dbReference type="ARBA" id="ARBA00022527"/>
    </source>
</evidence>